<dbReference type="GO" id="GO:0046872">
    <property type="term" value="F:metal ion binding"/>
    <property type="evidence" value="ECO:0007669"/>
    <property type="project" value="InterPro"/>
</dbReference>
<reference evidence="1" key="1">
    <citation type="submission" date="2020-02" db="EMBL/GenBank/DDBJ databases">
        <authorList>
            <person name="Meier V. D."/>
        </authorList>
    </citation>
    <scope>NUCLEOTIDE SEQUENCE</scope>
    <source>
        <strain evidence="1">AVDCRST_MAG74</strain>
    </source>
</reference>
<sequence>MNNYGANSPLSYNEYLKVPELIRLQNALSEPVSHDELLFIVIHQTYELWFKQILHEIDASINWLKESRTFRANHSLKTVAAIGKVVVSQIHILETMAQIGFLEFRDKLNPASGFQSTQFREIEFVSGAKDERMMNHFAGDEFAFERLKKRFDAPSLADEFWNLLNRKGFSTETNEDRVKTIVEILTYPEKHADFFIMQDLLIEHDENISLWRYNHVLMVERMLGMKRGTGGSEGAGYLRTTLSKKFFPELWEARTHL</sequence>
<dbReference type="EC" id="1.13.11.11" evidence="1"/>
<accession>A0A6J4Q1N9</accession>
<name>A0A6J4Q1N9_9BACT</name>
<dbReference type="Pfam" id="PF03301">
    <property type="entry name" value="Trp_dioxygenase"/>
    <property type="match status" value="2"/>
</dbReference>
<dbReference type="GO" id="GO:0019441">
    <property type="term" value="P:L-tryptophan catabolic process to kynurenine"/>
    <property type="evidence" value="ECO:0007669"/>
    <property type="project" value="InterPro"/>
</dbReference>
<evidence type="ECO:0000313" key="1">
    <source>
        <dbReference type="EMBL" id="CAA9431635.1"/>
    </source>
</evidence>
<dbReference type="PANTHER" id="PTHR10138:SF0">
    <property type="entry name" value="TRYPTOPHAN 2,3-DIOXYGENASE"/>
    <property type="match status" value="1"/>
</dbReference>
<dbReference type="GO" id="GO:0020037">
    <property type="term" value="F:heme binding"/>
    <property type="evidence" value="ECO:0007669"/>
    <property type="project" value="InterPro"/>
</dbReference>
<proteinExistence type="predicted"/>
<dbReference type="EMBL" id="CADCUR010000308">
    <property type="protein sequence ID" value="CAA9431635.1"/>
    <property type="molecule type" value="Genomic_DNA"/>
</dbReference>
<keyword evidence="1" id="KW-0223">Dioxygenase</keyword>
<dbReference type="GO" id="GO:0004833">
    <property type="term" value="F:L-tryptophan 2,3-dioxygenase activity"/>
    <property type="evidence" value="ECO:0007669"/>
    <property type="project" value="UniProtKB-EC"/>
</dbReference>
<dbReference type="SUPFAM" id="SSF140959">
    <property type="entry name" value="Indolic compounds 2,3-dioxygenase-like"/>
    <property type="match status" value="1"/>
</dbReference>
<dbReference type="InterPro" id="IPR037217">
    <property type="entry name" value="Trp/Indoleamine_2_3_dOase-like"/>
</dbReference>
<dbReference type="PANTHER" id="PTHR10138">
    <property type="entry name" value="TRYPTOPHAN 2,3-DIOXYGENASE"/>
    <property type="match status" value="1"/>
</dbReference>
<gene>
    <name evidence="1" type="ORF">AVDCRST_MAG74-3937</name>
</gene>
<organism evidence="1">
    <name type="scientific">uncultured Pyrinomonadaceae bacterium</name>
    <dbReference type="NCBI Taxonomy" id="2283094"/>
    <lineage>
        <taxon>Bacteria</taxon>
        <taxon>Pseudomonadati</taxon>
        <taxon>Acidobacteriota</taxon>
        <taxon>Blastocatellia</taxon>
        <taxon>Blastocatellales</taxon>
        <taxon>Pyrinomonadaceae</taxon>
        <taxon>environmental samples</taxon>
    </lineage>
</organism>
<dbReference type="Gene3D" id="1.20.58.480">
    <property type="match status" value="1"/>
</dbReference>
<dbReference type="InterPro" id="IPR004981">
    <property type="entry name" value="Trp_2_3_dOase"/>
</dbReference>
<dbReference type="AlphaFoldDB" id="A0A6J4Q1N9"/>
<protein>
    <submittedName>
        <fullName evidence="1">Tryptophan 2,3-dioxygenase</fullName>
        <ecNumber evidence="1">1.13.11.11</ecNumber>
    </submittedName>
</protein>
<keyword evidence="1" id="KW-0560">Oxidoreductase</keyword>
<dbReference type="GO" id="GO:0019442">
    <property type="term" value="P:L-tryptophan catabolic process to acetyl-CoA"/>
    <property type="evidence" value="ECO:0007669"/>
    <property type="project" value="TreeGrafter"/>
</dbReference>